<evidence type="ECO:0000313" key="1">
    <source>
        <dbReference type="EMBL" id="PGQ10679.1"/>
    </source>
</evidence>
<dbReference type="EMBL" id="NUJQ01000006">
    <property type="protein sequence ID" value="PGQ10679.1"/>
    <property type="molecule type" value="Genomic_DNA"/>
</dbReference>
<dbReference type="AlphaFoldDB" id="A0A2C0EVM2"/>
<gene>
    <name evidence="1" type="ORF">COA08_08510</name>
</gene>
<reference evidence="1 2" key="1">
    <citation type="submission" date="2017-09" db="EMBL/GenBank/DDBJ databases">
        <title>Large-scale bioinformatics analysis of Bacillus genomes uncovers conserved roles of natural products in bacterial physiology.</title>
        <authorList>
            <consortium name="Agbiome Team Llc"/>
            <person name="Bleich R.M."/>
            <person name="Grubbs K.J."/>
            <person name="Santa Maria K.C."/>
            <person name="Allen S.E."/>
            <person name="Farag S."/>
            <person name="Shank E.A."/>
            <person name="Bowers A."/>
        </authorList>
    </citation>
    <scope>NUCLEOTIDE SEQUENCE [LARGE SCALE GENOMIC DNA]</scope>
    <source>
        <strain evidence="1 2">AFS046104</strain>
    </source>
</reference>
<sequence length="60" mass="6849">MENPQKTAYKKFSDSSTYEQPLYLFLSRYSRAVRLPPQNLARAKQLGERSTARKCPIGVG</sequence>
<comment type="caution">
    <text evidence="1">The sequence shown here is derived from an EMBL/GenBank/DDBJ whole genome shotgun (WGS) entry which is preliminary data.</text>
</comment>
<evidence type="ECO:0000313" key="2">
    <source>
        <dbReference type="Proteomes" id="UP000221438"/>
    </source>
</evidence>
<proteinExistence type="predicted"/>
<accession>A0A2C0EVM2</accession>
<dbReference type="Proteomes" id="UP000221438">
    <property type="component" value="Unassembled WGS sequence"/>
</dbReference>
<organism evidence="1 2">
    <name type="scientific">Bacillus cereus</name>
    <dbReference type="NCBI Taxonomy" id="1396"/>
    <lineage>
        <taxon>Bacteria</taxon>
        <taxon>Bacillati</taxon>
        <taxon>Bacillota</taxon>
        <taxon>Bacilli</taxon>
        <taxon>Bacillales</taxon>
        <taxon>Bacillaceae</taxon>
        <taxon>Bacillus</taxon>
        <taxon>Bacillus cereus group</taxon>
    </lineage>
</organism>
<name>A0A2C0EVM2_BACCE</name>
<protein>
    <submittedName>
        <fullName evidence="1">Uncharacterized protein</fullName>
    </submittedName>
</protein>